<keyword evidence="2" id="KW-1185">Reference proteome</keyword>
<evidence type="ECO:0000313" key="1">
    <source>
        <dbReference type="EMBL" id="VEL38850.1"/>
    </source>
</evidence>
<organism evidence="1 2">
    <name type="scientific">Protopolystoma xenopodis</name>
    <dbReference type="NCBI Taxonomy" id="117903"/>
    <lineage>
        <taxon>Eukaryota</taxon>
        <taxon>Metazoa</taxon>
        <taxon>Spiralia</taxon>
        <taxon>Lophotrochozoa</taxon>
        <taxon>Platyhelminthes</taxon>
        <taxon>Monogenea</taxon>
        <taxon>Polyopisthocotylea</taxon>
        <taxon>Polystomatidea</taxon>
        <taxon>Polystomatidae</taxon>
        <taxon>Protopolystoma</taxon>
    </lineage>
</organism>
<name>A0A3S5CUQ2_9PLAT</name>
<comment type="caution">
    <text evidence="1">The sequence shown here is derived from an EMBL/GenBank/DDBJ whole genome shotgun (WGS) entry which is preliminary data.</text>
</comment>
<reference evidence="1" key="1">
    <citation type="submission" date="2018-11" db="EMBL/GenBank/DDBJ databases">
        <authorList>
            <consortium name="Pathogen Informatics"/>
        </authorList>
    </citation>
    <scope>NUCLEOTIDE SEQUENCE</scope>
</reference>
<proteinExistence type="predicted"/>
<gene>
    <name evidence="1" type="ORF">PXEA_LOCUS32290</name>
</gene>
<dbReference type="EMBL" id="CAAALY010259225">
    <property type="protein sequence ID" value="VEL38850.1"/>
    <property type="molecule type" value="Genomic_DNA"/>
</dbReference>
<protein>
    <submittedName>
        <fullName evidence="1">Uncharacterized protein</fullName>
    </submittedName>
</protein>
<dbReference type="AlphaFoldDB" id="A0A3S5CUQ2"/>
<accession>A0A3S5CUQ2</accession>
<evidence type="ECO:0000313" key="2">
    <source>
        <dbReference type="Proteomes" id="UP000784294"/>
    </source>
</evidence>
<dbReference type="Proteomes" id="UP000784294">
    <property type="component" value="Unassembled WGS sequence"/>
</dbReference>
<sequence length="104" mass="11821">MRTVLIKLQQVGEQPIASKKGCDLFACIFEPAKHKRLATIGVTPSCRANYTRILVLTCSHACWQWVLSVKTLTEGAYRNSSRPVRWWPSLSRDPSMRCCQPRVS</sequence>